<keyword evidence="5" id="KW-0539">Nucleus</keyword>
<dbReference type="GO" id="GO:0005634">
    <property type="term" value="C:nucleus"/>
    <property type="evidence" value="ECO:0007669"/>
    <property type="project" value="UniProtKB-SubCell"/>
</dbReference>
<feature type="compositionally biased region" description="Polar residues" evidence="7">
    <location>
        <begin position="693"/>
        <end position="705"/>
    </location>
</feature>
<dbReference type="GeneTree" id="ENSGT00940000153322"/>
<keyword evidence="4" id="KW-0862">Zinc</keyword>
<dbReference type="InterPro" id="IPR035979">
    <property type="entry name" value="RBD_domain_sf"/>
</dbReference>
<dbReference type="Gene3D" id="3.30.70.330">
    <property type="match status" value="4"/>
</dbReference>
<reference evidence="10" key="3">
    <citation type="submission" date="2025-09" db="UniProtKB">
        <authorList>
            <consortium name="Ensembl"/>
        </authorList>
    </citation>
    <scope>IDENTIFICATION</scope>
</reference>
<dbReference type="InterPro" id="IPR003604">
    <property type="entry name" value="Matrin/U1-like-C_Znf_C2H2"/>
</dbReference>
<feature type="compositionally biased region" description="Basic and acidic residues" evidence="7">
    <location>
        <begin position="960"/>
        <end position="990"/>
    </location>
</feature>
<evidence type="ECO:0000256" key="3">
    <source>
        <dbReference type="ARBA" id="ARBA00022771"/>
    </source>
</evidence>
<dbReference type="RefSeq" id="XP_028668470.1">
    <property type="nucleotide sequence ID" value="XM_028812637.2"/>
</dbReference>
<dbReference type="Proteomes" id="UP000694620">
    <property type="component" value="Chromosome 11"/>
</dbReference>
<gene>
    <name evidence="10" type="primary">LOC114660140</name>
</gene>
<dbReference type="AlphaFoldDB" id="A0A8C4SJ97"/>
<dbReference type="GO" id="GO:0008270">
    <property type="term" value="F:zinc ion binding"/>
    <property type="evidence" value="ECO:0007669"/>
    <property type="project" value="UniProtKB-KW"/>
</dbReference>
<feature type="compositionally biased region" description="Low complexity" evidence="7">
    <location>
        <begin position="23"/>
        <end position="34"/>
    </location>
</feature>
<evidence type="ECO:0000259" key="8">
    <source>
        <dbReference type="PROSITE" id="PS50102"/>
    </source>
</evidence>
<dbReference type="SUPFAM" id="SSF54928">
    <property type="entry name" value="RNA-binding domain, RBD"/>
    <property type="match status" value="4"/>
</dbReference>
<feature type="region of interest" description="Disordered" evidence="7">
    <location>
        <begin position="949"/>
        <end position="1003"/>
    </location>
</feature>
<feature type="compositionally biased region" description="Polar residues" evidence="7">
    <location>
        <begin position="580"/>
        <end position="591"/>
    </location>
</feature>
<feature type="region of interest" description="Disordered" evidence="7">
    <location>
        <begin position="151"/>
        <end position="171"/>
    </location>
</feature>
<dbReference type="OrthoDB" id="9938441at2759"/>
<dbReference type="InterPro" id="IPR000690">
    <property type="entry name" value="Matrin/U1-C_Znf_C2H2"/>
</dbReference>
<feature type="region of interest" description="Disordered" evidence="7">
    <location>
        <begin position="531"/>
        <end position="738"/>
    </location>
</feature>
<dbReference type="SMART" id="SM00360">
    <property type="entry name" value="RRM"/>
    <property type="match status" value="3"/>
</dbReference>
<keyword evidence="3" id="KW-0863">Zinc-finger</keyword>
<feature type="compositionally biased region" description="Basic and acidic residues" evidence="7">
    <location>
        <begin position="707"/>
        <end position="719"/>
    </location>
</feature>
<evidence type="ECO:0000256" key="7">
    <source>
        <dbReference type="SAM" id="MobiDB-lite"/>
    </source>
</evidence>
<feature type="compositionally biased region" description="Polar residues" evidence="7">
    <location>
        <begin position="35"/>
        <end position="51"/>
    </location>
</feature>
<dbReference type="Ensembl" id="ENSECRT00000017777.1">
    <property type="protein sequence ID" value="ENSECRP00000017435.1"/>
    <property type="gene ID" value="ENSECRG00000011646.1"/>
</dbReference>
<evidence type="ECO:0000256" key="5">
    <source>
        <dbReference type="ARBA" id="ARBA00023242"/>
    </source>
</evidence>
<name>A0A8C4SJ97_ERPCA</name>
<dbReference type="InterPro" id="IPR000504">
    <property type="entry name" value="RRM_dom"/>
</dbReference>
<dbReference type="PROSITE" id="PS50102">
    <property type="entry name" value="RRM"/>
    <property type="match status" value="2"/>
</dbReference>
<proteinExistence type="predicted"/>
<keyword evidence="11" id="KW-1185">Reference proteome</keyword>
<dbReference type="GO" id="GO:0003723">
    <property type="term" value="F:RNA binding"/>
    <property type="evidence" value="ECO:0007669"/>
    <property type="project" value="UniProtKB-UniRule"/>
</dbReference>
<feature type="domain" description="RRM" evidence="8">
    <location>
        <begin position="870"/>
        <end position="945"/>
    </location>
</feature>
<evidence type="ECO:0000313" key="11">
    <source>
        <dbReference type="Proteomes" id="UP000694620"/>
    </source>
</evidence>
<evidence type="ECO:0000256" key="2">
    <source>
        <dbReference type="ARBA" id="ARBA00022723"/>
    </source>
</evidence>
<comment type="subcellular location">
    <subcellularLocation>
        <location evidence="1">Nucleus</location>
    </subcellularLocation>
</comment>
<dbReference type="PROSITE" id="PS50171">
    <property type="entry name" value="ZF_MATRIN"/>
    <property type="match status" value="1"/>
</dbReference>
<dbReference type="SMART" id="SM00451">
    <property type="entry name" value="ZnF_U1"/>
    <property type="match status" value="1"/>
</dbReference>
<reference evidence="10" key="1">
    <citation type="submission" date="2021-06" db="EMBL/GenBank/DDBJ databases">
        <authorList>
            <consortium name="Wellcome Sanger Institute Data Sharing"/>
        </authorList>
    </citation>
    <scope>NUCLEOTIDE SEQUENCE [LARGE SCALE GENOMIC DNA]</scope>
</reference>
<evidence type="ECO:0000313" key="10">
    <source>
        <dbReference type="Ensembl" id="ENSECRP00000017435.1"/>
    </source>
</evidence>
<feature type="compositionally biased region" description="Polar residues" evidence="7">
    <location>
        <begin position="59"/>
        <end position="81"/>
    </location>
</feature>
<feature type="compositionally biased region" description="Basic and acidic residues" evidence="7">
    <location>
        <begin position="546"/>
        <end position="565"/>
    </location>
</feature>
<feature type="domain" description="RRM" evidence="8">
    <location>
        <begin position="450"/>
        <end position="534"/>
    </location>
</feature>
<keyword evidence="6" id="KW-0694">RNA-binding</keyword>
<evidence type="ECO:0000256" key="4">
    <source>
        <dbReference type="ARBA" id="ARBA00022833"/>
    </source>
</evidence>
<feature type="compositionally biased region" description="Acidic residues" evidence="7">
    <location>
        <begin position="593"/>
        <end position="606"/>
    </location>
</feature>
<dbReference type="GeneID" id="114660140"/>
<dbReference type="InterPro" id="IPR012677">
    <property type="entry name" value="Nucleotide-bd_a/b_plait_sf"/>
</dbReference>
<sequence length="1166" mass="129832">MSRDIPLRNSGFGLFGAVPSLSSSVRSHSSSQSSARLTNLNPGSLSMQGSRSLYPASAGPSQSLTPSLVGSSGRSAYASQPHGNLNKAMKLLTNLGLSAEDVDELANILDDKPSVEMLPRLLMQIKAQKSGRITMANNPRVDMSLPEERPYQSLSDSWEDPKSSRVGGAFDEGPSFGHVVDYNFGKSSEEYTGSHKRLDYESRVLCNSSLRNSDSSSSFFESKYTRPSSGPLLSKMDRRKGYPSPRKIEDYHGKMPSSFPHVCSLCDVDVHSTKGWINHVDGTLHAESRQILLDVYPEWVPNRIQDTMLFETTNPAAGILGPAPINPFLMGRPLSGVTTLQGLSGGMSSQVHATKKSSGKVVVAKYKKGACNLKYLMSLAKPFGNVTKHLVLAYKAFLEMRTHEQAQAMVDYYRSPSGKSLCRLDDIYVSTTINTIMNQEETQAQSPGYAVVYFSNLPSEKDVTSDLLEMASQFGPVQNSLIFKSEAFIEMVKASDAATMANYYNLHPATLKGFKIKTNLCKKYKRLRIKPDKDGRRESASSVSLKPREKNQNAVAKERHTRPLLDDFSVAKKRPVDTDTVGSTNSDGVNQESEAEHEEEEDDLELEQCHEDLAQSTEDADMQPKFKKMQDFSEAHSEENKKTTSLPESEEILNESVKIQKEELMETSEDPSVLESSSDLPADVCDQILVPETKTTSETDTPSDNENNDKAEESSEKLSKQKTFQSARGINLPDEEELLEPEDMEDFVTLDEVGDDEDADISGIYSGTKTGSLSRNHDRRQLQNGRVVAVTDFEKKKNIGKEILQLAEPFGTVTNYIVLHDNVQALIELSKEEDAIKMVDFYSKKEPVVFGTKVNVHLSKSFKTLANTERVVYLKHLPFTRYTDNAVLKLAKPFGKVRCYIILRNRFEAFIEMETSDDALRMSQELLANPPLLNGRKMEVNLCRKYKRLSRGLKPPSPSPDHEVSSRADNQKEKSKTKEPAGKRVHELTRSPKGISSDDDAGPAVKKLKDIKEEPTSAVVEDLPIQSLECPAIDTEEKFRKENDSCNISMETSNIDECGDINNTKKEENNLDIKISEFIKIEEDTEITTDEKADFSGPECTLETLGPYQPSQPVGVEYVIPKTGYFCRLCSLFYSNEEMAKTTHCSTLGHYSKVKEMLQKSKAAEK</sequence>
<protein>
    <submittedName>
        <fullName evidence="10">Matrin-3-like</fullName>
    </submittedName>
</protein>
<organism evidence="10 11">
    <name type="scientific">Erpetoichthys calabaricus</name>
    <name type="common">Rope fish</name>
    <name type="synonym">Calamoichthys calabaricus</name>
    <dbReference type="NCBI Taxonomy" id="27687"/>
    <lineage>
        <taxon>Eukaryota</taxon>
        <taxon>Metazoa</taxon>
        <taxon>Chordata</taxon>
        <taxon>Craniata</taxon>
        <taxon>Vertebrata</taxon>
        <taxon>Euteleostomi</taxon>
        <taxon>Actinopterygii</taxon>
        <taxon>Polypteriformes</taxon>
        <taxon>Polypteridae</taxon>
        <taxon>Erpetoichthys</taxon>
    </lineage>
</organism>
<feature type="compositionally biased region" description="Basic and acidic residues" evidence="7">
    <location>
        <begin position="622"/>
        <end position="642"/>
    </location>
</feature>
<dbReference type="PANTHER" id="PTHR15592">
    <property type="entry name" value="MATRIN 3/NUCLEAR PROTEIN 220-RELATED"/>
    <property type="match status" value="1"/>
</dbReference>
<reference evidence="10" key="2">
    <citation type="submission" date="2025-08" db="UniProtKB">
        <authorList>
            <consortium name="Ensembl"/>
        </authorList>
    </citation>
    <scope>IDENTIFICATION</scope>
</reference>
<evidence type="ECO:0000256" key="1">
    <source>
        <dbReference type="ARBA" id="ARBA00004123"/>
    </source>
</evidence>
<keyword evidence="2" id="KW-0479">Metal-binding</keyword>
<feature type="domain" description="Matrin-type" evidence="9">
    <location>
        <begin position="1125"/>
        <end position="1156"/>
    </location>
</feature>
<evidence type="ECO:0000259" key="9">
    <source>
        <dbReference type="PROSITE" id="PS50171"/>
    </source>
</evidence>
<evidence type="ECO:0000256" key="6">
    <source>
        <dbReference type="PROSITE-ProRule" id="PRU00176"/>
    </source>
</evidence>
<dbReference type="RefSeq" id="XP_028668471.1">
    <property type="nucleotide sequence ID" value="XM_028812638.2"/>
</dbReference>
<accession>A0A8C4SJ97</accession>
<feature type="region of interest" description="Disordered" evidence="7">
    <location>
        <begin position="23"/>
        <end position="81"/>
    </location>
</feature>